<keyword evidence="1" id="KW-0472">Membrane</keyword>
<gene>
    <name evidence="2" type="ORF">UR88_C0004G0002</name>
</gene>
<evidence type="ECO:0000256" key="1">
    <source>
        <dbReference type="SAM" id="Phobius"/>
    </source>
</evidence>
<dbReference type="Proteomes" id="UP000186383">
    <property type="component" value="Unassembled WGS sequence"/>
</dbReference>
<proteinExistence type="predicted"/>
<dbReference type="AlphaFoldDB" id="A0A0G0FES9"/>
<evidence type="ECO:0000313" key="2">
    <source>
        <dbReference type="EMBL" id="KKP85895.1"/>
    </source>
</evidence>
<accession>A0A0G0FES9</accession>
<evidence type="ECO:0000313" key="3">
    <source>
        <dbReference type="Proteomes" id="UP000186383"/>
    </source>
</evidence>
<sequence>MFIHNREKAFSVLPVVLLIGGLIVEIGISGLFISYFLGSSGFGVKISEEALSSAKSGIDDAIIKIIRNKGSVISSPYNVNIGNNSAQISIMKDLPSAGKYEIVSLGSAGLKRRKLTAVINVNNYDGEVKVEFMREIAI</sequence>
<feature type="transmembrane region" description="Helical" evidence="1">
    <location>
        <begin position="12"/>
        <end position="37"/>
    </location>
</feature>
<dbReference type="EMBL" id="LBQW01000004">
    <property type="protein sequence ID" value="KKP85895.1"/>
    <property type="molecule type" value="Genomic_DNA"/>
</dbReference>
<reference evidence="2 3" key="1">
    <citation type="journal article" date="2015" name="Nature">
        <title>rRNA introns, odd ribosomes, and small enigmatic genomes across a large radiation of phyla.</title>
        <authorList>
            <person name="Brown C.T."/>
            <person name="Hug L.A."/>
            <person name="Thomas B.C."/>
            <person name="Sharon I."/>
            <person name="Castelle C.J."/>
            <person name="Singh A."/>
            <person name="Wilkins M.J."/>
            <person name="Williams K.H."/>
            <person name="Banfield J.F."/>
        </authorList>
    </citation>
    <scope>NUCLEOTIDE SEQUENCE [LARGE SCALE GENOMIC DNA]</scope>
</reference>
<comment type="caution">
    <text evidence="2">The sequence shown here is derived from an EMBL/GenBank/DDBJ whole genome shotgun (WGS) entry which is preliminary data.</text>
</comment>
<keyword evidence="1" id="KW-0812">Transmembrane</keyword>
<organism evidence="2 3">
    <name type="scientific">Candidatus Nomurabacteria bacterium GW2011_GWA1_35_8</name>
    <dbReference type="NCBI Taxonomy" id="1618727"/>
    <lineage>
        <taxon>Bacteria</taxon>
        <taxon>Candidatus Nomuraibacteriota</taxon>
    </lineage>
</organism>
<name>A0A0G0FES9_9BACT</name>
<keyword evidence="1" id="KW-1133">Transmembrane helix</keyword>
<protein>
    <submittedName>
        <fullName evidence="2">Uncharacterized protein</fullName>
    </submittedName>
</protein>